<feature type="domain" description="AB hydrolase-1" evidence="10">
    <location>
        <begin position="34"/>
        <end position="300"/>
    </location>
</feature>
<gene>
    <name evidence="11" type="ORF">BKA16_003759</name>
</gene>
<evidence type="ECO:0000256" key="5">
    <source>
        <dbReference type="ARBA" id="ARBA00022490"/>
    </source>
</evidence>
<dbReference type="SUPFAM" id="SSF53474">
    <property type="entry name" value="alpha/beta-Hydrolases"/>
    <property type="match status" value="1"/>
</dbReference>
<evidence type="ECO:0000256" key="9">
    <source>
        <dbReference type="PIRSR" id="PIRSR006431-1"/>
    </source>
</evidence>
<evidence type="ECO:0000256" key="3">
    <source>
        <dbReference type="ARBA" id="ARBA00010088"/>
    </source>
</evidence>
<dbReference type="GO" id="GO:0005737">
    <property type="term" value="C:cytoplasm"/>
    <property type="evidence" value="ECO:0007669"/>
    <property type="project" value="UniProtKB-SubCell"/>
</dbReference>
<reference evidence="11 12" key="1">
    <citation type="submission" date="2020-08" db="EMBL/GenBank/DDBJ databases">
        <title>Sequencing the genomes of 1000 actinobacteria strains.</title>
        <authorList>
            <person name="Klenk H.-P."/>
        </authorList>
    </citation>
    <scope>NUCLEOTIDE SEQUENCE [LARGE SCALE GENOMIC DNA]</scope>
    <source>
        <strain evidence="11 12">DSM 45298</strain>
    </source>
</reference>
<evidence type="ECO:0000256" key="7">
    <source>
        <dbReference type="ARBA" id="ARBA00022801"/>
    </source>
</evidence>
<name>A0A840FCI5_9ACTN</name>
<comment type="similarity">
    <text evidence="3 8">Belongs to the peptidase S33 family.</text>
</comment>
<comment type="caution">
    <text evidence="11">The sequence shown here is derived from an EMBL/GenBank/DDBJ whole genome shotgun (WGS) entry which is preliminary data.</text>
</comment>
<dbReference type="Gene3D" id="3.40.50.1820">
    <property type="entry name" value="alpha/beta hydrolase"/>
    <property type="match status" value="1"/>
</dbReference>
<dbReference type="Proteomes" id="UP000551501">
    <property type="component" value="Unassembled WGS sequence"/>
</dbReference>
<proteinExistence type="inferred from homology"/>
<evidence type="ECO:0000256" key="6">
    <source>
        <dbReference type="ARBA" id="ARBA00022670"/>
    </source>
</evidence>
<evidence type="ECO:0000256" key="2">
    <source>
        <dbReference type="ARBA" id="ARBA00004496"/>
    </source>
</evidence>
<comment type="catalytic activity">
    <reaction evidence="1 8">
        <text>Release of N-terminal proline from a peptide.</text>
        <dbReference type="EC" id="3.4.11.5"/>
    </reaction>
</comment>
<accession>A0A840FCI5</accession>
<evidence type="ECO:0000256" key="1">
    <source>
        <dbReference type="ARBA" id="ARBA00001585"/>
    </source>
</evidence>
<keyword evidence="7 8" id="KW-0378">Hydrolase</keyword>
<dbReference type="InterPro" id="IPR002410">
    <property type="entry name" value="Peptidase_S33"/>
</dbReference>
<dbReference type="EMBL" id="JACIFP010000001">
    <property type="protein sequence ID" value="MBB4137207.1"/>
    <property type="molecule type" value="Genomic_DNA"/>
</dbReference>
<feature type="active site" evidence="9">
    <location>
        <position position="272"/>
    </location>
</feature>
<dbReference type="InterPro" id="IPR000073">
    <property type="entry name" value="AB_hydrolase_1"/>
</dbReference>
<organism evidence="11 12">
    <name type="scientific">Gordonia humi</name>
    <dbReference type="NCBI Taxonomy" id="686429"/>
    <lineage>
        <taxon>Bacteria</taxon>
        <taxon>Bacillati</taxon>
        <taxon>Actinomycetota</taxon>
        <taxon>Actinomycetes</taxon>
        <taxon>Mycobacteriales</taxon>
        <taxon>Gordoniaceae</taxon>
        <taxon>Gordonia</taxon>
    </lineage>
</organism>
<dbReference type="InterPro" id="IPR029058">
    <property type="entry name" value="AB_hydrolase_fold"/>
</dbReference>
<dbReference type="EC" id="3.4.11.5" evidence="8"/>
<dbReference type="PIRSF" id="PIRSF006431">
    <property type="entry name" value="Pept_S33"/>
    <property type="match status" value="1"/>
</dbReference>
<evidence type="ECO:0000259" key="10">
    <source>
        <dbReference type="Pfam" id="PF00561"/>
    </source>
</evidence>
<keyword evidence="6 8" id="KW-0645">Protease</keyword>
<keyword evidence="4 8" id="KW-0031">Aminopeptidase</keyword>
<dbReference type="Pfam" id="PF00561">
    <property type="entry name" value="Abhydrolase_1"/>
    <property type="match status" value="1"/>
</dbReference>
<dbReference type="GO" id="GO:0006508">
    <property type="term" value="P:proteolysis"/>
    <property type="evidence" value="ECO:0007669"/>
    <property type="project" value="UniProtKB-KW"/>
</dbReference>
<evidence type="ECO:0000313" key="11">
    <source>
        <dbReference type="EMBL" id="MBB4137207.1"/>
    </source>
</evidence>
<keyword evidence="12" id="KW-1185">Reference proteome</keyword>
<evidence type="ECO:0000256" key="4">
    <source>
        <dbReference type="ARBA" id="ARBA00022438"/>
    </source>
</evidence>
<evidence type="ECO:0000313" key="12">
    <source>
        <dbReference type="Proteomes" id="UP000551501"/>
    </source>
</evidence>
<feature type="active site" description="Nucleophile" evidence="9">
    <location>
        <position position="112"/>
    </location>
</feature>
<dbReference type="AlphaFoldDB" id="A0A840FCI5"/>
<dbReference type="InterPro" id="IPR005944">
    <property type="entry name" value="Pro_iminopeptidase"/>
</dbReference>
<protein>
    <recommendedName>
        <fullName evidence="8">Proline iminopeptidase</fullName>
        <shortName evidence="8">PIP</shortName>
        <ecNumber evidence="8">3.4.11.5</ecNumber>
    </recommendedName>
    <alternativeName>
        <fullName evidence="8">Prolyl aminopeptidase</fullName>
    </alternativeName>
</protein>
<feature type="active site" description="Proton donor" evidence="9">
    <location>
        <position position="300"/>
    </location>
</feature>
<dbReference type="PANTHER" id="PTHR43722:SF1">
    <property type="entry name" value="PROLINE IMINOPEPTIDASE"/>
    <property type="match status" value="1"/>
</dbReference>
<dbReference type="RefSeq" id="WP_183372091.1">
    <property type="nucleotide sequence ID" value="NZ_BAABHL010000126.1"/>
</dbReference>
<keyword evidence="5 8" id="KW-0963">Cytoplasm</keyword>
<comment type="subcellular location">
    <subcellularLocation>
        <location evidence="2 8">Cytoplasm</location>
    </subcellularLocation>
</comment>
<evidence type="ECO:0000256" key="8">
    <source>
        <dbReference type="PIRNR" id="PIRNR006431"/>
    </source>
</evidence>
<dbReference type="PRINTS" id="PR00793">
    <property type="entry name" value="PROAMNOPTASE"/>
</dbReference>
<sequence length="322" mass="35631">MPPDPNSPRASLLDVDDQRLYVEECGAPHGVPALFLHGGPGGTLGTGAYRERFPLERVRLVSFEQRGCGRSVPHASDPATSLETNTSQALIGDIEAVRTHLGIDRWIVNGISWGSSLALAYAQACPERVSGLVLVAVTAGSRHEIDWITEGVSRIFPEAWDRFASHAEAAGVGYRRGRDRLVNAYARLLDSPDDHVRDAASREWARWEDTHISIGTGGLRRDPRWDDDRFRLAFTRLAAHYWSHDCFFSPPLLERMDRVAGIRGYLIHGRRDVSGPAETAWRLHRAWPGSTLIVDEADGHGGRSLGEHWAAANDALVAVQRR</sequence>
<dbReference type="PANTHER" id="PTHR43722">
    <property type="entry name" value="PROLINE IMINOPEPTIDASE"/>
    <property type="match status" value="1"/>
</dbReference>
<dbReference type="GO" id="GO:0004177">
    <property type="term" value="F:aminopeptidase activity"/>
    <property type="evidence" value="ECO:0007669"/>
    <property type="project" value="UniProtKB-UniRule"/>
</dbReference>